<keyword evidence="5 6" id="KW-0472">Membrane</keyword>
<evidence type="ECO:0000256" key="6">
    <source>
        <dbReference type="SAM" id="Phobius"/>
    </source>
</evidence>
<feature type="transmembrane region" description="Helical" evidence="6">
    <location>
        <begin position="291"/>
        <end position="314"/>
    </location>
</feature>
<sequence>MRVLVLLPVSGGLFYLALRQVGWGYLLDSLREANYWLVGLALAVGLVSHIARAARWRELLLAAGLDASLYEVFYAVMFGYACNLLLPRAGEVARCARLAELKRFPLSETLGSVVSERLSDVVVFLLMTLMAVVVSFHYFGAFLWERIVAPFMARFQGSSLWLGLTLLVGAAALLTGLVWAIKRGIFGARLRQWCGRVARGLGRGMGTIIHLPRRGRFLLYTVLIWVCYWLMTYLVCLAYPATTALPISTSYLLLVVGTFGMMVPVQGGFGAFHLAIALWLEVEGIPRAEGLAYATLSHGAQTLLLVVVAVALMVREGMRGKRRTMPPLNETAYNVATPPQQS</sequence>
<name>A0A0Q4B2F7_9BACT</name>
<dbReference type="Pfam" id="PF03706">
    <property type="entry name" value="LPG_synthase_TM"/>
    <property type="match status" value="1"/>
</dbReference>
<accession>A0A0Q4B2F7</accession>
<dbReference type="PANTHER" id="PTHR39087:SF2">
    <property type="entry name" value="UPF0104 MEMBRANE PROTEIN MJ1595"/>
    <property type="match status" value="1"/>
</dbReference>
<dbReference type="InterPro" id="IPR022791">
    <property type="entry name" value="L-PG_synthase/AglD"/>
</dbReference>
<dbReference type="GO" id="GO:0005886">
    <property type="term" value="C:plasma membrane"/>
    <property type="evidence" value="ECO:0007669"/>
    <property type="project" value="UniProtKB-SubCell"/>
</dbReference>
<proteinExistence type="predicted"/>
<evidence type="ECO:0000256" key="5">
    <source>
        <dbReference type="ARBA" id="ARBA00023136"/>
    </source>
</evidence>
<dbReference type="NCBIfam" id="TIGR00374">
    <property type="entry name" value="flippase-like domain"/>
    <property type="match status" value="1"/>
</dbReference>
<organism evidence="7 8">
    <name type="scientific">Candidatus [Bacteroides] periocalifornicus</name>
    <dbReference type="NCBI Taxonomy" id="1702214"/>
    <lineage>
        <taxon>Bacteria</taxon>
        <taxon>Pseudomonadati</taxon>
        <taxon>Bacteroidota</taxon>
    </lineage>
</organism>
<evidence type="ECO:0000256" key="4">
    <source>
        <dbReference type="ARBA" id="ARBA00022989"/>
    </source>
</evidence>
<dbReference type="PATRIC" id="fig|1702214.3.peg.1413"/>
<evidence type="ECO:0000256" key="3">
    <source>
        <dbReference type="ARBA" id="ARBA00022692"/>
    </source>
</evidence>
<evidence type="ECO:0000313" key="8">
    <source>
        <dbReference type="Proteomes" id="UP000054172"/>
    </source>
</evidence>
<dbReference type="AlphaFoldDB" id="A0A0Q4B2F7"/>
<keyword evidence="3 6" id="KW-0812">Transmembrane</keyword>
<evidence type="ECO:0000256" key="2">
    <source>
        <dbReference type="ARBA" id="ARBA00022475"/>
    </source>
</evidence>
<evidence type="ECO:0008006" key="9">
    <source>
        <dbReference type="Google" id="ProtNLM"/>
    </source>
</evidence>
<reference evidence="7" key="1">
    <citation type="submission" date="2015-08" db="EMBL/GenBank/DDBJ databases">
        <title>Candidatus Bacteriodes Periocalifornicus.</title>
        <authorList>
            <person name="McLean J.S."/>
            <person name="Kelley S."/>
        </authorList>
    </citation>
    <scope>NUCLEOTIDE SEQUENCE [LARGE SCALE GENOMIC DNA]</scope>
    <source>
        <strain evidence="7">12B</strain>
    </source>
</reference>
<comment type="caution">
    <text evidence="7">The sequence shown here is derived from an EMBL/GenBank/DDBJ whole genome shotgun (WGS) entry which is preliminary data.</text>
</comment>
<gene>
    <name evidence="7" type="ORF">AL399_09105</name>
</gene>
<feature type="transmembrane region" description="Helical" evidence="6">
    <location>
        <begin position="35"/>
        <end position="52"/>
    </location>
</feature>
<keyword evidence="8" id="KW-1185">Reference proteome</keyword>
<protein>
    <recommendedName>
        <fullName evidence="9">Dolichol-P-glucose synthetase</fullName>
    </recommendedName>
</protein>
<feature type="transmembrane region" description="Helical" evidence="6">
    <location>
        <begin position="121"/>
        <end position="139"/>
    </location>
</feature>
<keyword evidence="2" id="KW-1003">Cell membrane</keyword>
<keyword evidence="4 6" id="KW-1133">Transmembrane helix</keyword>
<evidence type="ECO:0000256" key="1">
    <source>
        <dbReference type="ARBA" id="ARBA00004651"/>
    </source>
</evidence>
<dbReference type="STRING" id="1702214.AL399_09105"/>
<dbReference type="Proteomes" id="UP000054172">
    <property type="component" value="Unassembled WGS sequence"/>
</dbReference>
<feature type="transmembrane region" description="Helical" evidence="6">
    <location>
        <begin position="59"/>
        <end position="81"/>
    </location>
</feature>
<feature type="transmembrane region" description="Helical" evidence="6">
    <location>
        <begin position="160"/>
        <end position="181"/>
    </location>
</feature>
<dbReference type="PANTHER" id="PTHR39087">
    <property type="entry name" value="UPF0104 MEMBRANE PROTEIN MJ1595"/>
    <property type="match status" value="1"/>
</dbReference>
<dbReference type="EMBL" id="LIIK01000070">
    <property type="protein sequence ID" value="KQM08117.1"/>
    <property type="molecule type" value="Genomic_DNA"/>
</dbReference>
<feature type="transmembrane region" description="Helical" evidence="6">
    <location>
        <begin position="217"/>
        <end position="239"/>
    </location>
</feature>
<feature type="transmembrane region" description="Helical" evidence="6">
    <location>
        <begin position="251"/>
        <end position="279"/>
    </location>
</feature>
<comment type="subcellular location">
    <subcellularLocation>
        <location evidence="1">Cell membrane</location>
        <topology evidence="1">Multi-pass membrane protein</topology>
    </subcellularLocation>
</comment>
<evidence type="ECO:0000313" key="7">
    <source>
        <dbReference type="EMBL" id="KQM08117.1"/>
    </source>
</evidence>